<dbReference type="EMBL" id="AE016827">
    <property type="protein sequence ID" value="AAU38865.1"/>
    <property type="molecule type" value="Genomic_DNA"/>
</dbReference>
<evidence type="ECO:0000313" key="1">
    <source>
        <dbReference type="EMBL" id="AAU38865.1"/>
    </source>
</evidence>
<dbReference type="Proteomes" id="UP000000607">
    <property type="component" value="Chromosome"/>
</dbReference>
<dbReference type="HOGENOM" id="CLU_3063182_0_0_6"/>
<protein>
    <submittedName>
        <fullName evidence="1">Uncharacterized protein</fullName>
    </submittedName>
</protein>
<gene>
    <name evidence="1" type="ordered locus">MS2258</name>
</gene>
<sequence>MIALAEIGTNFNRSTNFGGDNTGFLLKNDIKKLVILVSQHDKKTEKPTALLSK</sequence>
<keyword evidence="2" id="KW-1185">Reference proteome</keyword>
<evidence type="ECO:0000313" key="2">
    <source>
        <dbReference type="Proteomes" id="UP000000607"/>
    </source>
</evidence>
<dbReference type="AlphaFoldDB" id="Q65Q95"/>
<dbReference type="KEGG" id="msu:MS2258"/>
<accession>Q65Q95</accession>
<organism evidence="1 2">
    <name type="scientific">Mannheimia succiniciproducens (strain KCTC 0769BP / MBEL55E)</name>
    <dbReference type="NCBI Taxonomy" id="221988"/>
    <lineage>
        <taxon>Bacteria</taxon>
        <taxon>Pseudomonadati</taxon>
        <taxon>Pseudomonadota</taxon>
        <taxon>Gammaproteobacteria</taxon>
        <taxon>Pasteurellales</taxon>
        <taxon>Pasteurellaceae</taxon>
        <taxon>Basfia</taxon>
    </lineage>
</organism>
<reference evidence="1 2" key="1">
    <citation type="journal article" date="2004" name="Nat. Biotechnol.">
        <title>The genome sequence of the capnophilic rumen bacterium Mannheimia succiniciproducens.</title>
        <authorList>
            <person name="Hong S.H."/>
            <person name="Kim J.S."/>
            <person name="Lee S.Y."/>
            <person name="In Y.H."/>
            <person name="Choi S.S."/>
            <person name="Rih J.-K."/>
            <person name="Kim C.H."/>
            <person name="Jeong H."/>
            <person name="Hur C.G."/>
            <person name="Kim J.J."/>
        </authorList>
    </citation>
    <scope>NUCLEOTIDE SEQUENCE [LARGE SCALE GENOMIC DNA]</scope>
    <source>
        <strain evidence="2">KCTC 0769BP / MBEL55E</strain>
    </source>
</reference>
<name>Q65Q95_MANSM</name>
<dbReference type="STRING" id="221988.MS2258"/>
<proteinExistence type="predicted"/>